<evidence type="ECO:0000256" key="1">
    <source>
        <dbReference type="SAM" id="MobiDB-lite"/>
    </source>
</evidence>
<feature type="region of interest" description="Disordered" evidence="1">
    <location>
        <begin position="19"/>
        <end position="39"/>
    </location>
</feature>
<protein>
    <submittedName>
        <fullName evidence="2">Uncharacterized protein</fullName>
    </submittedName>
</protein>
<evidence type="ECO:0000313" key="2">
    <source>
        <dbReference type="EMBL" id="KOX69635.1"/>
    </source>
</evidence>
<organism evidence="2 3">
    <name type="scientific">Melipona quadrifasciata</name>
    <dbReference type="NCBI Taxonomy" id="166423"/>
    <lineage>
        <taxon>Eukaryota</taxon>
        <taxon>Metazoa</taxon>
        <taxon>Ecdysozoa</taxon>
        <taxon>Arthropoda</taxon>
        <taxon>Hexapoda</taxon>
        <taxon>Insecta</taxon>
        <taxon>Pterygota</taxon>
        <taxon>Neoptera</taxon>
        <taxon>Endopterygota</taxon>
        <taxon>Hymenoptera</taxon>
        <taxon>Apocrita</taxon>
        <taxon>Aculeata</taxon>
        <taxon>Apoidea</taxon>
        <taxon>Anthophila</taxon>
        <taxon>Apidae</taxon>
        <taxon>Melipona</taxon>
    </lineage>
</organism>
<evidence type="ECO:0000313" key="3">
    <source>
        <dbReference type="Proteomes" id="UP000053105"/>
    </source>
</evidence>
<name>A0A0M8ZRH8_9HYME</name>
<dbReference type="Proteomes" id="UP000053105">
    <property type="component" value="Unassembled WGS sequence"/>
</dbReference>
<proteinExistence type="predicted"/>
<keyword evidence="3" id="KW-1185">Reference proteome</keyword>
<dbReference type="AlphaFoldDB" id="A0A0M8ZRH8"/>
<sequence length="61" mass="7394">MYTLWMKVLHIQRLTNYSENPLSNRKRAKTSRSRPSCKPWQAMANHSFRKSNKRTVEIKTW</sequence>
<dbReference type="EMBL" id="KQ435885">
    <property type="protein sequence ID" value="KOX69635.1"/>
    <property type="molecule type" value="Genomic_DNA"/>
</dbReference>
<accession>A0A0M8ZRH8</accession>
<gene>
    <name evidence="2" type="ORF">WN51_05190</name>
</gene>
<reference evidence="2 3" key="1">
    <citation type="submission" date="2015-07" db="EMBL/GenBank/DDBJ databases">
        <title>The genome of Melipona quadrifasciata.</title>
        <authorList>
            <person name="Pan H."/>
            <person name="Kapheim K."/>
        </authorList>
    </citation>
    <scope>NUCLEOTIDE SEQUENCE [LARGE SCALE GENOMIC DNA]</scope>
    <source>
        <strain evidence="2">0111107301</strain>
        <tissue evidence="2">Whole body</tissue>
    </source>
</reference>